<organism evidence="1">
    <name type="scientific">mine drainage metagenome</name>
    <dbReference type="NCBI Taxonomy" id="410659"/>
    <lineage>
        <taxon>unclassified sequences</taxon>
        <taxon>metagenomes</taxon>
        <taxon>ecological metagenomes</taxon>
    </lineage>
</organism>
<dbReference type="EMBL" id="CABQ01000191">
    <property type="protein sequence ID" value="CBI08193.1"/>
    <property type="molecule type" value="Genomic_DNA"/>
</dbReference>
<accession>E6QLS2</accession>
<comment type="caution">
    <text evidence="1">The sequence shown here is derived from an EMBL/GenBank/DDBJ whole genome shotgun (WGS) entry which is preliminary data.</text>
</comment>
<gene>
    <name evidence="1" type="ORF">CARN6_1635</name>
</gene>
<name>E6QLS2_9ZZZZ</name>
<dbReference type="AlphaFoldDB" id="E6QLS2"/>
<sequence>MGHQHPEIIFAIGKPGLQDTHHLALAGLPIPLGDDMISRTNGAVFFQAAGNE</sequence>
<proteinExistence type="predicted"/>
<reference evidence="1" key="1">
    <citation type="submission" date="2009-10" db="EMBL/GenBank/DDBJ databases">
        <title>Diversity of trophic interactions inside an arsenic-rich microbial ecosystem.</title>
        <authorList>
            <person name="Bertin P.N."/>
            <person name="Heinrich-Salmeron A."/>
            <person name="Pelletier E."/>
            <person name="Goulhen-Chollet F."/>
            <person name="Arsene-Ploetze F."/>
            <person name="Gallien S."/>
            <person name="Calteau A."/>
            <person name="Vallenet D."/>
            <person name="Casiot C."/>
            <person name="Chane-Woon-Ming B."/>
            <person name="Giloteaux L."/>
            <person name="Barakat M."/>
            <person name="Bonnefoy V."/>
            <person name="Bruneel O."/>
            <person name="Chandler M."/>
            <person name="Cleiss J."/>
            <person name="Duran R."/>
            <person name="Elbaz-Poulichet F."/>
            <person name="Fonknechten N."/>
            <person name="Lauga B."/>
            <person name="Mornico D."/>
            <person name="Ortet P."/>
            <person name="Schaeffer C."/>
            <person name="Siguier P."/>
            <person name="Alexander Thil Smith A."/>
            <person name="Van Dorsselaer A."/>
            <person name="Weissenbach J."/>
            <person name="Medigue C."/>
            <person name="Le Paslier D."/>
        </authorList>
    </citation>
    <scope>NUCLEOTIDE SEQUENCE</scope>
</reference>
<evidence type="ECO:0000313" key="1">
    <source>
        <dbReference type="EMBL" id="CBI08193.1"/>
    </source>
</evidence>
<protein>
    <submittedName>
        <fullName evidence="1">Uncharacterized protein</fullName>
    </submittedName>
</protein>